<feature type="domain" description="SH3" evidence="12">
    <location>
        <begin position="575"/>
        <end position="635"/>
    </location>
</feature>
<protein>
    <recommendedName>
        <fullName evidence="7">Protein BZZ1</fullName>
    </recommendedName>
</protein>
<dbReference type="InterPro" id="IPR001452">
    <property type="entry name" value="SH3_domain"/>
</dbReference>
<dbReference type="Pfam" id="PF00130">
    <property type="entry name" value="C1_1"/>
    <property type="match status" value="1"/>
</dbReference>
<dbReference type="Gene3D" id="3.30.60.20">
    <property type="match status" value="1"/>
</dbReference>
<dbReference type="SMART" id="SM00326">
    <property type="entry name" value="SH3"/>
    <property type="match status" value="2"/>
</dbReference>
<gene>
    <name evidence="15" type="ORF">DM02DRAFT_633746</name>
</gene>
<dbReference type="SMART" id="SM00055">
    <property type="entry name" value="FCH"/>
    <property type="match status" value="1"/>
</dbReference>
<dbReference type="InterPro" id="IPR020454">
    <property type="entry name" value="DAG/PE-bd"/>
</dbReference>
<feature type="region of interest" description="Disordered" evidence="11">
    <location>
        <begin position="449"/>
        <end position="571"/>
    </location>
</feature>
<dbReference type="InterPro" id="IPR035459">
    <property type="entry name" value="Bzz1_SH3_1"/>
</dbReference>
<dbReference type="SUPFAM" id="SSF50044">
    <property type="entry name" value="SH3-domain"/>
    <property type="match status" value="2"/>
</dbReference>
<keyword evidence="3" id="KW-0862">Zinc</keyword>
<dbReference type="FunFam" id="2.30.30.40:FF:000161">
    <property type="entry name" value="Actin polymerization protein Bzz1"/>
    <property type="match status" value="1"/>
</dbReference>
<dbReference type="FunFam" id="3.30.60.20:FF:000040">
    <property type="entry name" value="Actin polymerization protein Bzz1"/>
    <property type="match status" value="1"/>
</dbReference>
<dbReference type="GO" id="GO:0046872">
    <property type="term" value="F:metal ion binding"/>
    <property type="evidence" value="ECO:0007669"/>
    <property type="project" value="UniProtKB-KW"/>
</dbReference>
<accession>A0A2V1D8F7</accession>
<dbReference type="STRING" id="97972.A0A2V1D8F7"/>
<keyword evidence="16" id="KW-1185">Reference proteome</keyword>
<feature type="domain" description="Phorbol-ester/DAG-type" evidence="13">
    <location>
        <begin position="402"/>
        <end position="452"/>
    </location>
</feature>
<evidence type="ECO:0000259" key="14">
    <source>
        <dbReference type="PROSITE" id="PS51741"/>
    </source>
</evidence>
<dbReference type="InterPro" id="IPR031160">
    <property type="entry name" value="F_BAR_dom"/>
</dbReference>
<keyword evidence="4 9" id="KW-0175">Coiled coil</keyword>
<dbReference type="GO" id="GO:0030833">
    <property type="term" value="P:regulation of actin filament polymerization"/>
    <property type="evidence" value="ECO:0007669"/>
    <property type="project" value="TreeGrafter"/>
</dbReference>
<evidence type="ECO:0000256" key="4">
    <source>
        <dbReference type="ARBA" id="ARBA00023054"/>
    </source>
</evidence>
<dbReference type="SUPFAM" id="SSF103657">
    <property type="entry name" value="BAR/IMD domain-like"/>
    <property type="match status" value="1"/>
</dbReference>
<evidence type="ECO:0000256" key="3">
    <source>
        <dbReference type="ARBA" id="ARBA00022833"/>
    </source>
</evidence>
<dbReference type="InterPro" id="IPR046349">
    <property type="entry name" value="C1-like_sf"/>
</dbReference>
<dbReference type="PROSITE" id="PS51741">
    <property type="entry name" value="F_BAR"/>
    <property type="match status" value="1"/>
</dbReference>
<dbReference type="PROSITE" id="PS50081">
    <property type="entry name" value="ZF_DAG_PE_2"/>
    <property type="match status" value="1"/>
</dbReference>
<dbReference type="FunFam" id="1.20.1270.60:FF:000060">
    <property type="entry name" value="Actin polymerization protein Bzz1"/>
    <property type="match status" value="1"/>
</dbReference>
<evidence type="ECO:0000256" key="11">
    <source>
        <dbReference type="SAM" id="MobiDB-lite"/>
    </source>
</evidence>
<dbReference type="SUPFAM" id="SSF57889">
    <property type="entry name" value="Cysteine-rich domain"/>
    <property type="match status" value="1"/>
</dbReference>
<feature type="compositionally biased region" description="Polar residues" evidence="11">
    <location>
        <begin position="495"/>
        <end position="519"/>
    </location>
</feature>
<dbReference type="Pfam" id="PF00018">
    <property type="entry name" value="SH3_1"/>
    <property type="match status" value="1"/>
</dbReference>
<dbReference type="GO" id="GO:0030864">
    <property type="term" value="C:cortical actin cytoskeleton"/>
    <property type="evidence" value="ECO:0007669"/>
    <property type="project" value="UniProtKB-ARBA"/>
</dbReference>
<dbReference type="EMBL" id="KZ805536">
    <property type="protein sequence ID" value="PVH94416.1"/>
    <property type="molecule type" value="Genomic_DNA"/>
</dbReference>
<feature type="coiled-coil region" evidence="10">
    <location>
        <begin position="318"/>
        <end position="352"/>
    </location>
</feature>
<reference evidence="15 16" key="1">
    <citation type="journal article" date="2018" name="Sci. Rep.">
        <title>Comparative genomics provides insights into the lifestyle and reveals functional heterogeneity of dark septate endophytic fungi.</title>
        <authorList>
            <person name="Knapp D.G."/>
            <person name="Nemeth J.B."/>
            <person name="Barry K."/>
            <person name="Hainaut M."/>
            <person name="Henrissat B."/>
            <person name="Johnson J."/>
            <person name="Kuo A."/>
            <person name="Lim J.H.P."/>
            <person name="Lipzen A."/>
            <person name="Nolan M."/>
            <person name="Ohm R.A."/>
            <person name="Tamas L."/>
            <person name="Grigoriev I.V."/>
            <person name="Spatafora J.W."/>
            <person name="Nagy L.G."/>
            <person name="Kovacs G.M."/>
        </authorList>
    </citation>
    <scope>NUCLEOTIDE SEQUENCE [LARGE SCALE GENOMIC DNA]</scope>
    <source>
        <strain evidence="15 16">DSE2036</strain>
    </source>
</reference>
<keyword evidence="1 8" id="KW-0728">SH3 domain</keyword>
<dbReference type="Gene3D" id="2.30.30.40">
    <property type="entry name" value="SH3 Domains"/>
    <property type="match status" value="2"/>
</dbReference>
<evidence type="ECO:0000313" key="15">
    <source>
        <dbReference type="EMBL" id="PVH94416.1"/>
    </source>
</evidence>
<feature type="domain" description="F-BAR" evidence="14">
    <location>
        <begin position="7"/>
        <end position="272"/>
    </location>
</feature>
<dbReference type="OrthoDB" id="8783038at2759"/>
<dbReference type="InterPro" id="IPR036028">
    <property type="entry name" value="SH3-like_dom_sf"/>
</dbReference>
<dbReference type="SMART" id="SM00109">
    <property type="entry name" value="C1"/>
    <property type="match status" value="1"/>
</dbReference>
<proteinExistence type="inferred from homology"/>
<dbReference type="Pfam" id="PF14604">
    <property type="entry name" value="SH3_9"/>
    <property type="match status" value="1"/>
</dbReference>
<evidence type="ECO:0000256" key="2">
    <source>
        <dbReference type="ARBA" id="ARBA00022723"/>
    </source>
</evidence>
<dbReference type="PRINTS" id="PR00008">
    <property type="entry name" value="DAGPEDOMAIN"/>
</dbReference>
<evidence type="ECO:0000259" key="12">
    <source>
        <dbReference type="PROSITE" id="PS50002"/>
    </source>
</evidence>
<evidence type="ECO:0000313" key="16">
    <source>
        <dbReference type="Proteomes" id="UP000244855"/>
    </source>
</evidence>
<comment type="similarity">
    <text evidence="6">Belongs to the BZZ1 family.</text>
</comment>
<dbReference type="Gene3D" id="1.20.1270.60">
    <property type="entry name" value="Arfaptin homology (AH) domain/BAR domain"/>
    <property type="match status" value="1"/>
</dbReference>
<dbReference type="Proteomes" id="UP000244855">
    <property type="component" value="Unassembled WGS sequence"/>
</dbReference>
<dbReference type="AlphaFoldDB" id="A0A2V1D8F7"/>
<organism evidence="15 16">
    <name type="scientific">Periconia macrospinosa</name>
    <dbReference type="NCBI Taxonomy" id="97972"/>
    <lineage>
        <taxon>Eukaryota</taxon>
        <taxon>Fungi</taxon>
        <taxon>Dikarya</taxon>
        <taxon>Ascomycota</taxon>
        <taxon>Pezizomycotina</taxon>
        <taxon>Dothideomycetes</taxon>
        <taxon>Pleosporomycetidae</taxon>
        <taxon>Pleosporales</taxon>
        <taxon>Massarineae</taxon>
        <taxon>Periconiaceae</taxon>
        <taxon>Periconia</taxon>
    </lineage>
</organism>
<dbReference type="Pfam" id="PF00611">
    <property type="entry name" value="FCH"/>
    <property type="match status" value="1"/>
</dbReference>
<name>A0A2V1D8F7_9PLEO</name>
<dbReference type="GO" id="GO:0045010">
    <property type="term" value="P:actin nucleation"/>
    <property type="evidence" value="ECO:0007669"/>
    <property type="project" value="UniProtKB-ARBA"/>
</dbReference>
<evidence type="ECO:0000256" key="7">
    <source>
        <dbReference type="ARBA" id="ARBA00074946"/>
    </source>
</evidence>
<dbReference type="PROSITE" id="PS50002">
    <property type="entry name" value="SH3"/>
    <property type="match status" value="2"/>
</dbReference>
<dbReference type="PANTHER" id="PTHR15735:SF21">
    <property type="entry name" value="PROTEIN NERVOUS WRECK"/>
    <property type="match status" value="1"/>
</dbReference>
<evidence type="ECO:0000256" key="10">
    <source>
        <dbReference type="SAM" id="Coils"/>
    </source>
</evidence>
<dbReference type="InterPro" id="IPR001060">
    <property type="entry name" value="FCH_dom"/>
</dbReference>
<dbReference type="InterPro" id="IPR002219">
    <property type="entry name" value="PKC_DAG/PE"/>
</dbReference>
<dbReference type="CDD" id="cd20824">
    <property type="entry name" value="C1_SpBZZ1-like"/>
    <property type="match status" value="1"/>
</dbReference>
<dbReference type="CDD" id="cd11912">
    <property type="entry name" value="SH3_Bzz1_1"/>
    <property type="match status" value="1"/>
</dbReference>
<feature type="compositionally biased region" description="Basic and acidic residues" evidence="11">
    <location>
        <begin position="456"/>
        <end position="470"/>
    </location>
</feature>
<dbReference type="PANTHER" id="PTHR15735">
    <property type="entry name" value="FCH AND DOUBLE SH3 DOMAINS PROTEIN"/>
    <property type="match status" value="1"/>
</dbReference>
<evidence type="ECO:0000256" key="1">
    <source>
        <dbReference type="ARBA" id="ARBA00022443"/>
    </source>
</evidence>
<evidence type="ECO:0000256" key="5">
    <source>
        <dbReference type="ARBA" id="ARBA00054085"/>
    </source>
</evidence>
<comment type="function">
    <text evidence="5">Plays a role in endocytosis and trafficking to the vacuole. Functions with type I myosins to restore polarity of the actin cytoskeleton after NaCl stress.</text>
</comment>
<evidence type="ECO:0000256" key="8">
    <source>
        <dbReference type="PROSITE-ProRule" id="PRU00192"/>
    </source>
</evidence>
<feature type="domain" description="SH3" evidence="12">
    <location>
        <begin position="676"/>
        <end position="734"/>
    </location>
</feature>
<keyword evidence="2" id="KW-0479">Metal-binding</keyword>
<dbReference type="InterPro" id="IPR027267">
    <property type="entry name" value="AH/BAR_dom_sf"/>
</dbReference>
<dbReference type="PROSITE" id="PS00479">
    <property type="entry name" value="ZF_DAG_PE_1"/>
    <property type="match status" value="1"/>
</dbReference>
<evidence type="ECO:0000256" key="6">
    <source>
        <dbReference type="ARBA" id="ARBA00061387"/>
    </source>
</evidence>
<evidence type="ECO:0000259" key="13">
    <source>
        <dbReference type="PROSITE" id="PS50081"/>
    </source>
</evidence>
<feature type="coiled-coil region" evidence="10">
    <location>
        <begin position="127"/>
        <end position="158"/>
    </location>
</feature>
<evidence type="ECO:0000256" key="9">
    <source>
        <dbReference type="PROSITE-ProRule" id="PRU01077"/>
    </source>
</evidence>
<sequence length="734" mass="80760">MEVDIAPQFGAELKDGFKSVNAWVSGGIAWLDDVQQFYRERSAIEKEYSAKLSALAKKYLDKKSRKSSSLSVGDTPTVTPGSLESASMTTWGVQLTTLESRASEHDQFATALITNLADPLKAVAARYEELRKLHADYAAKLEKEREATYSDLRKMKGKYDSSCQEVENRRKKTESAFDHGKQKARIAFEQQQGEMRNVKACALINTPRIEMYYHEYVPELLDSLQDLSETRVTKLNSLWSLAATLETQTLTRSTDLVKHLSAEVPRNNPLLDSMMFVRHNAGGFQEPADFQFEPSPVWLDDGTIATDEAATVFLRNVLTKSKASMTEHRRELDKKRREVENARKVRQNIRDGKDKRDEVEVVRAIFGLQEGMHEVERQKVSAEVEVSTITSVVGDLSLGARNHNFKGQTFKIPTNCDLCGDRIWGLSAKGFDCRDCGYTCHSKCEMKVPADCPGEQSKEEKKKLKDERQKSAHTAPPPANGHSAAGDMPRLGRSDTVNSMNTLSSGYSATAQRSISGGMSPTAEEPAPPVPTENKPTPAAASKPKRNRIVAPPPAQYIKDDGDLPPLSASKPAESLEQKGRMMYAYQQGSDGELTVSDGLDVTILEPDDGSGWMKVRAGVKEGLVPAAYVEILPMTPPLSNRPDSTYSASSASLAGSVSTAGKKKGPAVAPKRGAKKLKYVEALYEYTAQSDAEHSMFEGEKFVLINADTGDGWADVEKDGQVKSVPANYIQQV</sequence>